<protein>
    <submittedName>
        <fullName evidence="1">Uncharacterized protein</fullName>
    </submittedName>
</protein>
<evidence type="ECO:0000313" key="2">
    <source>
        <dbReference type="Proteomes" id="UP000280188"/>
    </source>
</evidence>
<dbReference type="Proteomes" id="UP000280188">
    <property type="component" value="Chromosome"/>
</dbReference>
<dbReference type="AlphaFoldDB" id="A0A2Z6IE49"/>
<name>A0A2Z6IE49_ACIFI</name>
<keyword evidence="2" id="KW-1185">Reference proteome</keyword>
<organism evidence="1 2">
    <name type="scientific">Acidithiobacillus ferridurans</name>
    <dbReference type="NCBI Taxonomy" id="1232575"/>
    <lineage>
        <taxon>Bacteria</taxon>
        <taxon>Pseudomonadati</taxon>
        <taxon>Pseudomonadota</taxon>
        <taxon>Acidithiobacillia</taxon>
        <taxon>Acidithiobacillales</taxon>
        <taxon>Acidithiobacillaceae</taxon>
        <taxon>Acidithiobacillus</taxon>
    </lineage>
</organism>
<accession>A0A2Z6IE49</accession>
<dbReference type="EMBL" id="AP018795">
    <property type="protein sequence ID" value="BBF63811.1"/>
    <property type="molecule type" value="Genomic_DNA"/>
</dbReference>
<dbReference type="KEGG" id="afj:AFERRID_00290"/>
<reference evidence="1 2" key="1">
    <citation type="journal article" date="2018" name="Microbiol. Resour. Announc.">
        <title>Complete Genome Sequence of Acidithiobacillus ferridurans JCM 18981.</title>
        <authorList>
            <person name="Miyauchi T."/>
            <person name="Kouzuma A."/>
            <person name="Abe T."/>
            <person name="Watanabe K."/>
        </authorList>
    </citation>
    <scope>NUCLEOTIDE SEQUENCE [LARGE SCALE GENOMIC DNA]</scope>
    <source>
        <strain evidence="2">ATCC 33020 / DSM 29468 / JCM 18981 / 11Fe</strain>
    </source>
</reference>
<evidence type="ECO:0000313" key="1">
    <source>
        <dbReference type="EMBL" id="BBF63811.1"/>
    </source>
</evidence>
<proteinExistence type="predicted"/>
<gene>
    <name evidence="1" type="ORF">AFERRID_00290</name>
</gene>
<sequence>MCRRGCQRKQVPDGHYLMENIHLVVIHRHCKENYT</sequence>